<dbReference type="GO" id="GO:0005737">
    <property type="term" value="C:cytoplasm"/>
    <property type="evidence" value="ECO:0007669"/>
    <property type="project" value="UniProtKB-SubCell"/>
</dbReference>
<evidence type="ECO:0000313" key="8">
    <source>
        <dbReference type="Proteomes" id="UP001172101"/>
    </source>
</evidence>
<dbReference type="Pfam" id="PF16815">
    <property type="entry name" value="HRI1"/>
    <property type="match status" value="1"/>
</dbReference>
<dbReference type="Proteomes" id="UP001172101">
    <property type="component" value="Unassembled WGS sequence"/>
</dbReference>
<dbReference type="CDD" id="cd11692">
    <property type="entry name" value="HRI1_N_like"/>
    <property type="match status" value="1"/>
</dbReference>
<comment type="caution">
    <text evidence="7">The sequence shown here is derived from an EMBL/GenBank/DDBJ whole genome shotgun (WGS) entry which is preliminary data.</text>
</comment>
<reference evidence="7" key="1">
    <citation type="submission" date="2023-06" db="EMBL/GenBank/DDBJ databases">
        <title>Genome-scale phylogeny and comparative genomics of the fungal order Sordariales.</title>
        <authorList>
            <consortium name="Lawrence Berkeley National Laboratory"/>
            <person name="Hensen N."/>
            <person name="Bonometti L."/>
            <person name="Westerberg I."/>
            <person name="Brannstrom I.O."/>
            <person name="Guillou S."/>
            <person name="Cros-Aarteil S."/>
            <person name="Calhoun S."/>
            <person name="Haridas S."/>
            <person name="Kuo A."/>
            <person name="Mondo S."/>
            <person name="Pangilinan J."/>
            <person name="Riley R."/>
            <person name="LaButti K."/>
            <person name="Andreopoulos B."/>
            <person name="Lipzen A."/>
            <person name="Chen C."/>
            <person name="Yanf M."/>
            <person name="Daum C."/>
            <person name="Ng V."/>
            <person name="Clum A."/>
            <person name="Steindorff A."/>
            <person name="Ohm R."/>
            <person name="Martin F."/>
            <person name="Silar P."/>
            <person name="Natvig D."/>
            <person name="Lalanne C."/>
            <person name="Gautier V."/>
            <person name="Ament-velasquez S.L."/>
            <person name="Kruys A."/>
            <person name="Hutchinson M.I."/>
            <person name="Powell A.J."/>
            <person name="Barry K."/>
            <person name="Miller A.N."/>
            <person name="Grigoriev I.V."/>
            <person name="Debuchy R."/>
            <person name="Gladieux P."/>
            <person name="Thoren M.H."/>
            <person name="Johannesson H."/>
        </authorList>
    </citation>
    <scope>NUCLEOTIDE SEQUENCE</scope>
    <source>
        <strain evidence="7">SMH2392-1A</strain>
    </source>
</reference>
<dbReference type="InterPro" id="IPR038744">
    <property type="entry name" value="Hri1_N"/>
</dbReference>
<evidence type="ECO:0000313" key="7">
    <source>
        <dbReference type="EMBL" id="KAK0721860.1"/>
    </source>
</evidence>
<evidence type="ECO:0000256" key="1">
    <source>
        <dbReference type="ARBA" id="ARBA00004123"/>
    </source>
</evidence>
<dbReference type="CDD" id="cd11693">
    <property type="entry name" value="HRI1_C_like"/>
    <property type="match status" value="1"/>
</dbReference>
<comment type="similarity">
    <text evidence="3">Belongs to the HRI1 family.</text>
</comment>
<comment type="subcellular location">
    <subcellularLocation>
        <location evidence="2">Cytoplasm</location>
    </subcellularLocation>
    <subcellularLocation>
        <location evidence="1">Nucleus</location>
    </subcellularLocation>
</comment>
<dbReference type="GO" id="GO:0005634">
    <property type="term" value="C:nucleus"/>
    <property type="evidence" value="ECO:0007669"/>
    <property type="project" value="UniProtKB-SubCell"/>
</dbReference>
<sequence length="267" mass="28780">MGDISIREYIRWLPDAASEPTSTIVLTSPGRRFVDLRILKPPGGQQVQGTEPLPLSRLDWAIAGTSESWPLEAGASTGSANEGASRAQWRHWIDSRTADTRGLVDEGVNYPQPPDGAKTLEKGRMVNPVTGVETEYEELWRSEPAAANVWPFGYGVSGGPGAEGLDAVCVVLELRDEGDRGLFVRLGQYCQALVRNGGEVGVERLKWNAGVGTWVTEVRIGEMKTPADFAIYAGHEAAVGDRVEAGGDVWTVVEAELIVPDGHLDTT</sequence>
<protein>
    <recommendedName>
        <fullName evidence="4">Protein HRI1</fullName>
    </recommendedName>
</protein>
<dbReference type="Gene3D" id="2.40.128.310">
    <property type="entry name" value="Protein HRI1, C-terminal domain"/>
    <property type="match status" value="1"/>
</dbReference>
<evidence type="ECO:0000256" key="2">
    <source>
        <dbReference type="ARBA" id="ARBA00004496"/>
    </source>
</evidence>
<dbReference type="EMBL" id="JAUIRO010000003">
    <property type="protein sequence ID" value="KAK0721860.1"/>
    <property type="molecule type" value="Genomic_DNA"/>
</dbReference>
<gene>
    <name evidence="7" type="ORF">B0T26DRAFT_642221</name>
</gene>
<proteinExistence type="inferred from homology"/>
<dbReference type="AlphaFoldDB" id="A0AA40ATR6"/>
<name>A0AA40ATR6_9PEZI</name>
<dbReference type="InterPro" id="IPR031818">
    <property type="entry name" value="Hri1"/>
</dbReference>
<dbReference type="InterPro" id="IPR043047">
    <property type="entry name" value="Hri1_N_sf"/>
</dbReference>
<keyword evidence="5" id="KW-0963">Cytoplasm</keyword>
<evidence type="ECO:0000256" key="4">
    <source>
        <dbReference type="ARBA" id="ARBA00017063"/>
    </source>
</evidence>
<accession>A0AA40ATR6</accession>
<keyword evidence="8" id="KW-1185">Reference proteome</keyword>
<evidence type="ECO:0000256" key="5">
    <source>
        <dbReference type="ARBA" id="ARBA00022490"/>
    </source>
</evidence>
<evidence type="ECO:0000256" key="6">
    <source>
        <dbReference type="ARBA" id="ARBA00023242"/>
    </source>
</evidence>
<dbReference type="GeneID" id="85320692"/>
<keyword evidence="6" id="KW-0539">Nucleus</keyword>
<evidence type="ECO:0000256" key="3">
    <source>
        <dbReference type="ARBA" id="ARBA00005229"/>
    </source>
</evidence>
<dbReference type="RefSeq" id="XP_060297784.1">
    <property type="nucleotide sequence ID" value="XM_060437422.1"/>
</dbReference>
<dbReference type="Gene3D" id="2.40.128.320">
    <property type="entry name" value="Protein HRI1, N-terminal domain"/>
    <property type="match status" value="1"/>
</dbReference>
<organism evidence="7 8">
    <name type="scientific">Lasiosphaeria miniovina</name>
    <dbReference type="NCBI Taxonomy" id="1954250"/>
    <lineage>
        <taxon>Eukaryota</taxon>
        <taxon>Fungi</taxon>
        <taxon>Dikarya</taxon>
        <taxon>Ascomycota</taxon>
        <taxon>Pezizomycotina</taxon>
        <taxon>Sordariomycetes</taxon>
        <taxon>Sordariomycetidae</taxon>
        <taxon>Sordariales</taxon>
        <taxon>Lasiosphaeriaceae</taxon>
        <taxon>Lasiosphaeria</taxon>
    </lineage>
</organism>